<feature type="chain" id="PRO_5031026993" evidence="3">
    <location>
        <begin position="23"/>
        <end position="954"/>
    </location>
</feature>
<evidence type="ECO:0000256" key="2">
    <source>
        <dbReference type="ARBA" id="ARBA00023049"/>
    </source>
</evidence>
<protein>
    <submittedName>
        <fullName evidence="6">Putative Zn-dependent peptidase</fullName>
    </submittedName>
</protein>
<dbReference type="Gene3D" id="3.30.830.10">
    <property type="entry name" value="Metalloenzyme, LuxS/M16 peptidase-like"/>
    <property type="match status" value="4"/>
</dbReference>
<dbReference type="SUPFAM" id="SSF63411">
    <property type="entry name" value="LuxS/MPP-like metallohydrolase"/>
    <property type="match status" value="4"/>
</dbReference>
<name>A0A7W9C6N3_9CAUL</name>
<dbReference type="Proteomes" id="UP000527324">
    <property type="component" value="Unassembled WGS sequence"/>
</dbReference>
<reference evidence="6 7" key="1">
    <citation type="submission" date="2020-08" db="EMBL/GenBank/DDBJ databases">
        <title>Genomic Encyclopedia of Type Strains, Phase IV (KMG-IV): sequencing the most valuable type-strain genomes for metagenomic binning, comparative biology and taxonomic classification.</title>
        <authorList>
            <person name="Goeker M."/>
        </authorList>
    </citation>
    <scope>NUCLEOTIDE SEQUENCE [LARGE SCALE GENOMIC DNA]</scope>
    <source>
        <strain evidence="6 7">DSM 4731</strain>
    </source>
</reference>
<comment type="caution">
    <text evidence="6">The sequence shown here is derived from an EMBL/GenBank/DDBJ whole genome shotgun (WGS) entry which is preliminary data.</text>
</comment>
<keyword evidence="2" id="KW-0645">Protease</keyword>
<evidence type="ECO:0000259" key="5">
    <source>
        <dbReference type="Pfam" id="PF05193"/>
    </source>
</evidence>
<evidence type="ECO:0000256" key="1">
    <source>
        <dbReference type="ARBA" id="ARBA00007261"/>
    </source>
</evidence>
<evidence type="ECO:0000259" key="4">
    <source>
        <dbReference type="Pfam" id="PF00675"/>
    </source>
</evidence>
<dbReference type="RefSeq" id="WP_183216557.1">
    <property type="nucleotide sequence ID" value="NZ_CAJFZW010000001.1"/>
</dbReference>
<evidence type="ECO:0000313" key="6">
    <source>
        <dbReference type="EMBL" id="MBB5740139.1"/>
    </source>
</evidence>
<dbReference type="EMBL" id="JACHOQ010000003">
    <property type="protein sequence ID" value="MBB5740139.1"/>
    <property type="molecule type" value="Genomic_DNA"/>
</dbReference>
<comment type="similarity">
    <text evidence="1">Belongs to the peptidase M16 family.</text>
</comment>
<keyword evidence="2" id="KW-0378">Hydrolase</keyword>
<dbReference type="InterPro" id="IPR050361">
    <property type="entry name" value="MPP/UQCRC_Complex"/>
</dbReference>
<dbReference type="Pfam" id="PF00675">
    <property type="entry name" value="Peptidase_M16"/>
    <property type="match status" value="2"/>
</dbReference>
<keyword evidence="7" id="KW-1185">Reference proteome</keyword>
<accession>A0A7W9C6N3</accession>
<organism evidence="6 7">
    <name type="scientific">Brevundimonas aurantiaca</name>
    <dbReference type="NCBI Taxonomy" id="74316"/>
    <lineage>
        <taxon>Bacteria</taxon>
        <taxon>Pseudomonadati</taxon>
        <taxon>Pseudomonadota</taxon>
        <taxon>Alphaproteobacteria</taxon>
        <taxon>Caulobacterales</taxon>
        <taxon>Caulobacteraceae</taxon>
        <taxon>Brevundimonas</taxon>
    </lineage>
</organism>
<dbReference type="InterPro" id="IPR011765">
    <property type="entry name" value="Pept_M16_N"/>
</dbReference>
<feature type="domain" description="Peptidase M16 C-terminal" evidence="5">
    <location>
        <begin position="682"/>
        <end position="861"/>
    </location>
</feature>
<dbReference type="InterPro" id="IPR011249">
    <property type="entry name" value="Metalloenz_LuxS/M16"/>
</dbReference>
<dbReference type="AlphaFoldDB" id="A0A7W9C6N3"/>
<evidence type="ECO:0000313" key="7">
    <source>
        <dbReference type="Proteomes" id="UP000527324"/>
    </source>
</evidence>
<dbReference type="GO" id="GO:0008237">
    <property type="term" value="F:metallopeptidase activity"/>
    <property type="evidence" value="ECO:0007669"/>
    <property type="project" value="UniProtKB-KW"/>
</dbReference>
<evidence type="ECO:0000256" key="3">
    <source>
        <dbReference type="SAM" id="SignalP"/>
    </source>
</evidence>
<keyword evidence="3" id="KW-0732">Signal</keyword>
<feature type="domain" description="Peptidase M16 N-terminal" evidence="4">
    <location>
        <begin position="68"/>
        <end position="185"/>
    </location>
</feature>
<sequence length="954" mass="101608">MRRASSLVAAAALLAVSTPVWASNAAASAPVASAQAAAPALRAAPVSELVAEVDIPYTRFTLDNGLTVLVHEDHKAPVVAVSVWYNVGSKDEPEGKTGFAHLFEHLMFGGSENAPGSYFTPMRNMGATDMNGTTWFDRTNYFETVPTPALEQALFMESDRMGYMLGAISQETLDLQRGVVQNEKRQGDNQPYGLNEYKQLEALFPEGHPYRHSTIGSMADLDAASMETVRDWFRSNYGPNNAVLVLAGDITPAKARELTEKYFGPIPRGPVNTPAQASVPTLPAPVSETTHDRVSNARIQISWAVPGLLDADTVPLSIGASVLGGLASSRLDNELVRGEQTAVSVSANNGAFHRVGMFEITVDVKPGQDPAAVEARARQILNDLIANGPTAAEVERVKTQYVSRTVQGLEQVGGFGGKAVALAEGQLYAGDPEHYKKELQAYAAATPAQVQTAMQKWLTRPAYTLTTLPGEREAYQEAAEAPSGANRTPAPPIERVARMPKPEIAAVANVDFPTVERTRLSNGVEVVYAQRDAVPATKIAIEFDAGIAADEASKLGLQTLMLDLMDEGTRSMNATQLAEAQETLGAAISTGASMDRSVVQLSAVTPNLEPSVALLAEVVKTPAFAASELERLRATRLARIAAERTQPAALANRALPELIYGSANPYGRPFSGNGDEASVKAITEADIRADYAEWIRPDNAKIFVVSDKPLAEIKPLLDAQFGHWVPSATPKGVKDYSAPIPATPSKIVLIDRPQSPQSYIMGGTVLSAKGSDDLLVFNAANNVLGNDFLSRINSDLRETKGWSYGVNASTAGFVGRVPYLITAPVQADQTGPAITALNAQFNDFLKDGKGVTPAELERTVNGNTRRLAGSYETSLAVLNAMRVNDMLGRPDDYPETVAARTNALTTAELDAAAQAALDPSRFVWVVVGDASVVKPQLDALGLPVEVRSASGAAQ</sequence>
<feature type="domain" description="Peptidase M16 C-terminal" evidence="5">
    <location>
        <begin position="225"/>
        <end position="401"/>
    </location>
</feature>
<dbReference type="GO" id="GO:0046872">
    <property type="term" value="F:metal ion binding"/>
    <property type="evidence" value="ECO:0007669"/>
    <property type="project" value="InterPro"/>
</dbReference>
<dbReference type="PANTHER" id="PTHR11851">
    <property type="entry name" value="METALLOPROTEASE"/>
    <property type="match status" value="1"/>
</dbReference>
<dbReference type="PANTHER" id="PTHR11851:SF49">
    <property type="entry name" value="MITOCHONDRIAL-PROCESSING PEPTIDASE SUBUNIT ALPHA"/>
    <property type="match status" value="1"/>
</dbReference>
<feature type="signal peptide" evidence="3">
    <location>
        <begin position="1"/>
        <end position="22"/>
    </location>
</feature>
<feature type="domain" description="Peptidase M16 N-terminal" evidence="4">
    <location>
        <begin position="527"/>
        <end position="660"/>
    </location>
</feature>
<proteinExistence type="inferred from homology"/>
<keyword evidence="2" id="KW-0482">Metalloprotease</keyword>
<gene>
    <name evidence="6" type="ORF">GGQ93_001853</name>
</gene>
<dbReference type="InterPro" id="IPR007863">
    <property type="entry name" value="Peptidase_M16_C"/>
</dbReference>
<dbReference type="Pfam" id="PF05193">
    <property type="entry name" value="Peptidase_M16_C"/>
    <property type="match status" value="2"/>
</dbReference>